<dbReference type="Gene3D" id="4.10.1110.10">
    <property type="entry name" value="AN1-like Zinc finger"/>
    <property type="match status" value="2"/>
</dbReference>
<keyword evidence="2 4" id="KW-0863">Zinc-finger</keyword>
<evidence type="ECO:0000256" key="1">
    <source>
        <dbReference type="ARBA" id="ARBA00022723"/>
    </source>
</evidence>
<dbReference type="PANTHER" id="PTHR14677">
    <property type="entry name" value="ARSENITE INDUCUBLE RNA ASSOCIATED PROTEIN AIP-1-RELATED"/>
    <property type="match status" value="1"/>
</dbReference>
<keyword evidence="3" id="KW-0862">Zinc</keyword>
<dbReference type="SUPFAM" id="SSF118310">
    <property type="entry name" value="AN1-like Zinc finger"/>
    <property type="match status" value="2"/>
</dbReference>
<evidence type="ECO:0000256" key="2">
    <source>
        <dbReference type="ARBA" id="ARBA00022771"/>
    </source>
</evidence>
<dbReference type="Pfam" id="PF01428">
    <property type="entry name" value="zf-AN1"/>
    <property type="match status" value="2"/>
</dbReference>
<proteinExistence type="predicted"/>
<feature type="compositionally biased region" description="Low complexity" evidence="5">
    <location>
        <begin position="178"/>
        <end position="206"/>
    </location>
</feature>
<dbReference type="InterPro" id="IPR035896">
    <property type="entry name" value="AN1-like_Znf"/>
</dbReference>
<dbReference type="EMBL" id="LN714481">
    <property type="protein sequence ID" value="CEL66205.1"/>
    <property type="molecule type" value="Genomic_DNA"/>
</dbReference>
<evidence type="ECO:0000256" key="4">
    <source>
        <dbReference type="PROSITE-ProRule" id="PRU00449"/>
    </source>
</evidence>
<protein>
    <submittedName>
        <fullName evidence="7">Zinc finger AN1 and C2H2 domain-containing stress-associated protein 16</fullName>
    </submittedName>
</protein>
<evidence type="ECO:0000256" key="3">
    <source>
        <dbReference type="ARBA" id="ARBA00022833"/>
    </source>
</evidence>
<evidence type="ECO:0000313" key="7">
    <source>
        <dbReference type="EMBL" id="CEL66205.1"/>
    </source>
</evidence>
<dbReference type="InterPro" id="IPR000058">
    <property type="entry name" value="Znf_AN1"/>
</dbReference>
<dbReference type="GO" id="GO:0005737">
    <property type="term" value="C:cytoplasm"/>
    <property type="evidence" value="ECO:0007669"/>
    <property type="project" value="TreeGrafter"/>
</dbReference>
<feature type="region of interest" description="Disordered" evidence="5">
    <location>
        <begin position="177"/>
        <end position="229"/>
    </location>
</feature>
<organism evidence="7">
    <name type="scientific">Neospora caninum (strain Liverpool)</name>
    <dbReference type="NCBI Taxonomy" id="572307"/>
    <lineage>
        <taxon>Eukaryota</taxon>
        <taxon>Sar</taxon>
        <taxon>Alveolata</taxon>
        <taxon>Apicomplexa</taxon>
        <taxon>Conoidasida</taxon>
        <taxon>Coccidia</taxon>
        <taxon>Eucoccidiorida</taxon>
        <taxon>Eimeriorina</taxon>
        <taxon>Sarcocystidae</taxon>
        <taxon>Neospora</taxon>
    </lineage>
</organism>
<reference evidence="7" key="1">
    <citation type="journal article" date="2015" name="PLoS ONE">
        <title>Comprehensive Evaluation of Toxoplasma gondii VEG and Neospora caninum LIV Genomes with Tachyzoite Stage Transcriptome and Proteome Defines Novel Transcript Features.</title>
        <authorList>
            <person name="Ramaprasad A."/>
            <person name="Mourier T."/>
            <person name="Naeem R."/>
            <person name="Malas T.B."/>
            <person name="Moussa E."/>
            <person name="Panigrahi A."/>
            <person name="Vermont S.J."/>
            <person name="Otto T.D."/>
            <person name="Wastling J."/>
            <person name="Pain A."/>
        </authorList>
    </citation>
    <scope>NUCLEOTIDE SEQUENCE</scope>
    <source>
        <strain evidence="7">Liverpool</strain>
    </source>
</reference>
<evidence type="ECO:0000256" key="5">
    <source>
        <dbReference type="SAM" id="MobiDB-lite"/>
    </source>
</evidence>
<accession>A0A0F7UC34</accession>
<dbReference type="GO" id="GO:0008270">
    <property type="term" value="F:zinc ion binding"/>
    <property type="evidence" value="ECO:0007669"/>
    <property type="project" value="UniProtKB-KW"/>
</dbReference>
<evidence type="ECO:0000259" key="6">
    <source>
        <dbReference type="PROSITE" id="PS51039"/>
    </source>
</evidence>
<keyword evidence="1" id="KW-0479">Metal-binding</keyword>
<dbReference type="AlphaFoldDB" id="A0A0F7UC34"/>
<gene>
    <name evidence="7" type="ORF">BN1204_020230</name>
</gene>
<dbReference type="PROSITE" id="PS51039">
    <property type="entry name" value="ZF_AN1"/>
    <property type="match status" value="1"/>
</dbReference>
<feature type="domain" description="AN1-type" evidence="6">
    <location>
        <begin position="5"/>
        <end position="53"/>
    </location>
</feature>
<name>A0A0F7UC34_NEOCL</name>
<sequence length="229" mass="25472">MAVFSDKGDVCSAALCGMRDFLPFHCNKCGKVFCVDHYVPESHNCPRIRSGDRRVYVCPTCLEAVPMRNEEAEASAAERHVPACQPEKYDERRRQLRGNACPIRGCREASARKYNTPCCLRRSFPANRLTDITTYRCKACDQAVCLKHRLQEDHDCQRVQQARKEKQRRARSFHLFRAQSSAAASGSEKAAPKAAKSAASGAKGAGTQRAPMLARSTSSSKSRNRCVIS</sequence>
<dbReference type="SMART" id="SM00154">
    <property type="entry name" value="ZnF_AN1"/>
    <property type="match status" value="2"/>
</dbReference>
<dbReference type="PANTHER" id="PTHR14677:SF20">
    <property type="entry name" value="ZINC FINGER AN1-TYPE CONTAINING 2A-RELATED"/>
    <property type="match status" value="1"/>
</dbReference>